<evidence type="ECO:0000313" key="1">
    <source>
        <dbReference type="EMBL" id="RWS19128.1"/>
    </source>
</evidence>
<protein>
    <submittedName>
        <fullName evidence="1">Uncharacterized protein</fullName>
    </submittedName>
</protein>
<gene>
    <name evidence="1" type="ORF">B4U80_06160</name>
</gene>
<dbReference type="VEuPathDB" id="VectorBase:LDEU012912"/>
<dbReference type="EMBL" id="NCKV01029787">
    <property type="protein sequence ID" value="RWS19128.1"/>
    <property type="molecule type" value="Genomic_DNA"/>
</dbReference>
<accession>A0A443RVG9</accession>
<sequence length="37" mass="4063">MKSTIVVVVATKRVKTINILSHVLSHVFQNVSAKKVS</sequence>
<proteinExistence type="predicted"/>
<dbReference type="Proteomes" id="UP000288716">
    <property type="component" value="Unassembled WGS sequence"/>
</dbReference>
<evidence type="ECO:0000313" key="2">
    <source>
        <dbReference type="Proteomes" id="UP000288716"/>
    </source>
</evidence>
<reference evidence="1 2" key="1">
    <citation type="journal article" date="2018" name="Gigascience">
        <title>Genomes of trombidid mites reveal novel predicted allergens and laterally-transferred genes associated with secondary metabolism.</title>
        <authorList>
            <person name="Dong X."/>
            <person name="Chaisiri K."/>
            <person name="Xia D."/>
            <person name="Armstrong S.D."/>
            <person name="Fang Y."/>
            <person name="Donnelly M.J."/>
            <person name="Kadowaki T."/>
            <person name="McGarry J.W."/>
            <person name="Darby A.C."/>
            <person name="Makepeace B.L."/>
        </authorList>
    </citation>
    <scope>NUCLEOTIDE SEQUENCE [LARGE SCALE GENOMIC DNA]</scope>
    <source>
        <strain evidence="1">UoL-UT</strain>
    </source>
</reference>
<name>A0A443RVG9_9ACAR</name>
<comment type="caution">
    <text evidence="1">The sequence shown here is derived from an EMBL/GenBank/DDBJ whole genome shotgun (WGS) entry which is preliminary data.</text>
</comment>
<dbReference type="AlphaFoldDB" id="A0A443RVG9"/>
<organism evidence="1 2">
    <name type="scientific">Leptotrombidium deliense</name>
    <dbReference type="NCBI Taxonomy" id="299467"/>
    <lineage>
        <taxon>Eukaryota</taxon>
        <taxon>Metazoa</taxon>
        <taxon>Ecdysozoa</taxon>
        <taxon>Arthropoda</taxon>
        <taxon>Chelicerata</taxon>
        <taxon>Arachnida</taxon>
        <taxon>Acari</taxon>
        <taxon>Acariformes</taxon>
        <taxon>Trombidiformes</taxon>
        <taxon>Prostigmata</taxon>
        <taxon>Anystina</taxon>
        <taxon>Parasitengona</taxon>
        <taxon>Trombiculoidea</taxon>
        <taxon>Trombiculidae</taxon>
        <taxon>Leptotrombidium</taxon>
    </lineage>
</organism>
<keyword evidence="2" id="KW-1185">Reference proteome</keyword>